<dbReference type="Proteomes" id="UP000245639">
    <property type="component" value="Unassembled WGS sequence"/>
</dbReference>
<evidence type="ECO:0000313" key="1">
    <source>
        <dbReference type="EMBL" id="PVY95111.1"/>
    </source>
</evidence>
<protein>
    <recommendedName>
        <fullName evidence="3">mRNA-degrading endonuclease RelE of RelBE toxin-antitoxin system</fullName>
    </recommendedName>
</protein>
<dbReference type="OrthoDB" id="3541030at2"/>
<reference evidence="1 2" key="1">
    <citation type="submission" date="2018-04" db="EMBL/GenBank/DDBJ databases">
        <title>Genomic Encyclopedia of Type Strains, Phase IV (KMG-IV): sequencing the most valuable type-strain genomes for metagenomic binning, comparative biology and taxonomic classification.</title>
        <authorList>
            <person name="Goeker M."/>
        </authorList>
    </citation>
    <scope>NUCLEOTIDE SEQUENCE [LARGE SCALE GENOMIC DNA]</scope>
    <source>
        <strain evidence="1 2">DSM 45771</strain>
    </source>
</reference>
<dbReference type="AlphaFoldDB" id="A0A2U1E5A8"/>
<gene>
    <name evidence="1" type="ORF">C8D89_1401</name>
</gene>
<comment type="caution">
    <text evidence="1">The sequence shown here is derived from an EMBL/GenBank/DDBJ whole genome shotgun (WGS) entry which is preliminary data.</text>
</comment>
<dbReference type="RefSeq" id="WP_116711537.1">
    <property type="nucleotide sequence ID" value="NZ_QEKW01000040.1"/>
</dbReference>
<proteinExistence type="predicted"/>
<sequence>MPYAIDVGSVREVLGDLPRDALLALAEALEVVEESPWDGEPLVDRNPGGAVRTMSFGSRGLLTYVVLEQFHRVDVVQVHWAA</sequence>
<dbReference type="EMBL" id="QEKW01000040">
    <property type="protein sequence ID" value="PVY95111.1"/>
    <property type="molecule type" value="Genomic_DNA"/>
</dbReference>
<evidence type="ECO:0000313" key="2">
    <source>
        <dbReference type="Proteomes" id="UP000245639"/>
    </source>
</evidence>
<keyword evidence="2" id="KW-1185">Reference proteome</keyword>
<evidence type="ECO:0008006" key="3">
    <source>
        <dbReference type="Google" id="ProtNLM"/>
    </source>
</evidence>
<name>A0A2U1E5A8_9PSEU</name>
<accession>A0A2U1E5A8</accession>
<organism evidence="1 2">
    <name type="scientific">Actinomycetospora cinnamomea</name>
    <dbReference type="NCBI Taxonomy" id="663609"/>
    <lineage>
        <taxon>Bacteria</taxon>
        <taxon>Bacillati</taxon>
        <taxon>Actinomycetota</taxon>
        <taxon>Actinomycetes</taxon>
        <taxon>Pseudonocardiales</taxon>
        <taxon>Pseudonocardiaceae</taxon>
        <taxon>Actinomycetospora</taxon>
    </lineage>
</organism>